<evidence type="ECO:0000313" key="2">
    <source>
        <dbReference type="Proteomes" id="UP000440041"/>
    </source>
</evidence>
<sequence length="76" mass="8705">MLGYGCARGARRRHGQAVHPLMRGMHCRVELIHSTSNAPILTTVQRVLNALHNLSFELRFFGFLHPRLRGIEYPLL</sequence>
<gene>
    <name evidence="1" type="ORF">DSM100238_0232</name>
</gene>
<name>A0A6A2VJ05_9BIFI</name>
<keyword evidence="2" id="KW-1185">Reference proteome</keyword>
<reference evidence="1 2" key="1">
    <citation type="submission" date="2019-09" db="EMBL/GenBank/DDBJ databases">
        <title>Characterization of the phylogenetic diversity of two novel species belonging to the genus Bifidobacterium: Bifidobacterium cebidarum sp. nov. and Bifidobacterium leontopitheci sp. nov.</title>
        <authorList>
            <person name="Lugli G.A."/>
            <person name="Duranti S."/>
            <person name="Milani C."/>
            <person name="Turroni F."/>
            <person name="Ventura M."/>
        </authorList>
    </citation>
    <scope>NUCLEOTIDE SEQUENCE [LARGE SCALE GENOMIC DNA]</scope>
    <source>
        <strain evidence="1 2">DSM 100238</strain>
    </source>
</reference>
<dbReference type="AlphaFoldDB" id="A0A6A2VJ05"/>
<proteinExistence type="predicted"/>
<protein>
    <submittedName>
        <fullName evidence="1">Uncharacterized protein</fullName>
    </submittedName>
</protein>
<dbReference type="EMBL" id="WBSO01000001">
    <property type="protein sequence ID" value="KAB8301913.1"/>
    <property type="molecule type" value="Genomic_DNA"/>
</dbReference>
<accession>A0A6A2VJ05</accession>
<evidence type="ECO:0000313" key="1">
    <source>
        <dbReference type="EMBL" id="KAB8301913.1"/>
    </source>
</evidence>
<comment type="caution">
    <text evidence="1">The sequence shown here is derived from an EMBL/GenBank/DDBJ whole genome shotgun (WGS) entry which is preliminary data.</text>
</comment>
<dbReference type="Proteomes" id="UP000440041">
    <property type="component" value="Unassembled WGS sequence"/>
</dbReference>
<organism evidence="1 2">
    <name type="scientific">Bifidobacterium apri</name>
    <dbReference type="NCBI Taxonomy" id="1769423"/>
    <lineage>
        <taxon>Bacteria</taxon>
        <taxon>Bacillati</taxon>
        <taxon>Actinomycetota</taxon>
        <taxon>Actinomycetes</taxon>
        <taxon>Bifidobacteriales</taxon>
        <taxon>Bifidobacteriaceae</taxon>
        <taxon>Bifidobacterium</taxon>
    </lineage>
</organism>